<name>A0A937ADP8_9BACT</name>
<dbReference type="InterPro" id="IPR003111">
    <property type="entry name" value="Lon_prtase_N"/>
</dbReference>
<reference evidence="2" key="1">
    <citation type="submission" date="2021-01" db="EMBL/GenBank/DDBJ databases">
        <title>Marivirga sp. nov., isolated from intertidal surface sediments.</title>
        <authorList>
            <person name="Zhang M."/>
        </authorList>
    </citation>
    <scope>NUCLEOTIDE SEQUENCE</scope>
    <source>
        <strain evidence="2">SM1354</strain>
    </source>
</reference>
<evidence type="ECO:0000259" key="1">
    <source>
        <dbReference type="SMART" id="SM00464"/>
    </source>
</evidence>
<dbReference type="SMART" id="SM00464">
    <property type="entry name" value="LON"/>
    <property type="match status" value="1"/>
</dbReference>
<dbReference type="Proteomes" id="UP000642920">
    <property type="component" value="Unassembled WGS sequence"/>
</dbReference>
<dbReference type="AlphaFoldDB" id="A0A937ADP8"/>
<dbReference type="PANTHER" id="PTHR46732:SF8">
    <property type="entry name" value="ATP-DEPENDENT PROTEASE LA (LON) DOMAIN PROTEIN"/>
    <property type="match status" value="1"/>
</dbReference>
<dbReference type="EMBL" id="JAERQG010000007">
    <property type="protein sequence ID" value="MBL0767141.1"/>
    <property type="molecule type" value="Genomic_DNA"/>
</dbReference>
<dbReference type="PANTHER" id="PTHR46732">
    <property type="entry name" value="ATP-DEPENDENT PROTEASE LA (LON) DOMAIN PROTEIN"/>
    <property type="match status" value="1"/>
</dbReference>
<dbReference type="SUPFAM" id="SSF88697">
    <property type="entry name" value="PUA domain-like"/>
    <property type="match status" value="1"/>
</dbReference>
<accession>A0A937ADP8</accession>
<dbReference type="Gene3D" id="2.30.130.40">
    <property type="entry name" value="LON domain-like"/>
    <property type="match status" value="1"/>
</dbReference>
<evidence type="ECO:0000313" key="3">
    <source>
        <dbReference type="Proteomes" id="UP000642920"/>
    </source>
</evidence>
<feature type="domain" description="Lon N-terminal" evidence="1">
    <location>
        <begin position="4"/>
        <end position="179"/>
    </location>
</feature>
<proteinExistence type="predicted"/>
<dbReference type="Pfam" id="PF02190">
    <property type="entry name" value="LON_substr_bdg"/>
    <property type="match status" value="1"/>
</dbReference>
<dbReference type="InterPro" id="IPR046336">
    <property type="entry name" value="Lon_prtase_N_sf"/>
</dbReference>
<dbReference type="InterPro" id="IPR015947">
    <property type="entry name" value="PUA-like_sf"/>
</dbReference>
<protein>
    <submittedName>
        <fullName evidence="2">LON peptidase substrate-binding domain-containing protein</fullName>
    </submittedName>
</protein>
<evidence type="ECO:0000313" key="2">
    <source>
        <dbReference type="EMBL" id="MBL0767141.1"/>
    </source>
</evidence>
<gene>
    <name evidence="2" type="ORF">JKP34_17880</name>
</gene>
<sequence length="208" mass="24509">MKDLLPFFPLNVVVFPNQKLNLHVFEPRYKELLNDCLNNKSNFCIPSYVMNKIEYGTEMQLLEVDKWYNDGRADIKTIGKRVVKINSMNNPYQDKQYAMGEVSYIENIDNGDVLLRQKIKESLKALFDLMEVEPIEVADDFDVFSIAHKIGLSKESEYELLRLTEERKRQRFLLDHLKVIIPKLKDVQNAKSRIKMNGHFTKYDPLEF</sequence>
<comment type="caution">
    <text evidence="2">The sequence shown here is derived from an EMBL/GenBank/DDBJ whole genome shotgun (WGS) entry which is preliminary data.</text>
</comment>
<keyword evidence="3" id="KW-1185">Reference proteome</keyword>
<organism evidence="2 3">
    <name type="scientific">Marivirga atlantica</name>
    <dbReference type="NCBI Taxonomy" id="1548457"/>
    <lineage>
        <taxon>Bacteria</taxon>
        <taxon>Pseudomonadati</taxon>
        <taxon>Bacteroidota</taxon>
        <taxon>Cytophagia</taxon>
        <taxon>Cytophagales</taxon>
        <taxon>Marivirgaceae</taxon>
        <taxon>Marivirga</taxon>
    </lineage>
</organism>
<dbReference type="RefSeq" id="WP_201924620.1">
    <property type="nucleotide sequence ID" value="NZ_JAERQG010000007.1"/>
</dbReference>